<dbReference type="AlphaFoldDB" id="A0ABD2Q2I2"/>
<reference evidence="1 2" key="1">
    <citation type="submission" date="2024-11" db="EMBL/GenBank/DDBJ databases">
        <title>Adaptive evolution of stress response genes in parasites aligns with host niche diversity.</title>
        <authorList>
            <person name="Hahn C."/>
            <person name="Resl P."/>
        </authorList>
    </citation>
    <scope>NUCLEOTIDE SEQUENCE [LARGE SCALE GENOMIC DNA]</scope>
    <source>
        <strain evidence="1">EGGRZ-B1_66</strain>
        <tissue evidence="1">Body</tissue>
    </source>
</reference>
<keyword evidence="2" id="KW-1185">Reference proteome</keyword>
<evidence type="ECO:0000313" key="2">
    <source>
        <dbReference type="Proteomes" id="UP001626550"/>
    </source>
</evidence>
<gene>
    <name evidence="1" type="ORF">Ciccas_007965</name>
</gene>
<comment type="caution">
    <text evidence="1">The sequence shown here is derived from an EMBL/GenBank/DDBJ whole genome shotgun (WGS) entry which is preliminary data.</text>
</comment>
<dbReference type="EMBL" id="JBJKFK010001307">
    <property type="protein sequence ID" value="KAL3313432.1"/>
    <property type="molecule type" value="Genomic_DNA"/>
</dbReference>
<protein>
    <submittedName>
        <fullName evidence="1">Uncharacterized protein</fullName>
    </submittedName>
</protein>
<proteinExistence type="predicted"/>
<organism evidence="1 2">
    <name type="scientific">Cichlidogyrus casuarinus</name>
    <dbReference type="NCBI Taxonomy" id="1844966"/>
    <lineage>
        <taxon>Eukaryota</taxon>
        <taxon>Metazoa</taxon>
        <taxon>Spiralia</taxon>
        <taxon>Lophotrochozoa</taxon>
        <taxon>Platyhelminthes</taxon>
        <taxon>Monogenea</taxon>
        <taxon>Monopisthocotylea</taxon>
        <taxon>Dactylogyridea</taxon>
        <taxon>Ancyrocephalidae</taxon>
        <taxon>Cichlidogyrus</taxon>
    </lineage>
</organism>
<evidence type="ECO:0000313" key="1">
    <source>
        <dbReference type="EMBL" id="KAL3313432.1"/>
    </source>
</evidence>
<accession>A0ABD2Q2I2</accession>
<dbReference type="Proteomes" id="UP001626550">
    <property type="component" value="Unassembled WGS sequence"/>
</dbReference>
<sequence>MSQQQQQYAQMLLQSQPSMGALDPAQLMLYQQAFLGLMPSSALEMAASDSADSSHTITKAPVLYKTTQERSCTSASAQIAADVRNVPDDIVRSYALMARASAIASQKPLENCAEAFLSAAANRFLSSSSFFLHCRFSTTQQAKLKARRQREQLQAQLQQQQQHSPTAKSLAEPIPNLLSLDTTTSKLLQHNLQSQQPVSSSATANWHRIIDNTLKQVIYIRSV</sequence>
<name>A0ABD2Q2I2_9PLAT</name>